<gene>
    <name evidence="2" type="ORF">DTER00134_LOCUS3509</name>
</gene>
<name>A0A7S3QP85_DUNTE</name>
<organism evidence="2">
    <name type="scientific">Dunaliella tertiolecta</name>
    <name type="common">Green alga</name>
    <dbReference type="NCBI Taxonomy" id="3047"/>
    <lineage>
        <taxon>Eukaryota</taxon>
        <taxon>Viridiplantae</taxon>
        <taxon>Chlorophyta</taxon>
        <taxon>core chlorophytes</taxon>
        <taxon>Chlorophyceae</taxon>
        <taxon>CS clade</taxon>
        <taxon>Chlamydomonadales</taxon>
        <taxon>Dunaliellaceae</taxon>
        <taxon>Dunaliella</taxon>
    </lineage>
</organism>
<evidence type="ECO:0000256" key="1">
    <source>
        <dbReference type="SAM" id="MobiDB-lite"/>
    </source>
</evidence>
<feature type="region of interest" description="Disordered" evidence="1">
    <location>
        <begin position="1"/>
        <end position="23"/>
    </location>
</feature>
<feature type="compositionally biased region" description="Basic residues" evidence="1">
    <location>
        <begin position="1"/>
        <end position="16"/>
    </location>
</feature>
<accession>A0A7S3QP85</accession>
<dbReference type="AlphaFoldDB" id="A0A7S3QP85"/>
<dbReference type="EMBL" id="HBIP01006765">
    <property type="protein sequence ID" value="CAE0488445.1"/>
    <property type="molecule type" value="Transcribed_RNA"/>
</dbReference>
<proteinExistence type="predicted"/>
<evidence type="ECO:0000313" key="2">
    <source>
        <dbReference type="EMBL" id="CAE0488445.1"/>
    </source>
</evidence>
<sequence length="141" mass="14972">MSSKNKKRRQSNRPRTTRTASLVSTTARSSTCCPACVHSHASKAAAVVNICLSTTLTTSAPGLPTINICLFSVRSPPFAACRAWKHLLGGRCSGEFSLPATPTSTMPGLFFVDLYPCLRAFPAFAACSSKARFHECSSGGQ</sequence>
<protein>
    <submittedName>
        <fullName evidence="2">Uncharacterized protein</fullName>
    </submittedName>
</protein>
<reference evidence="2" key="1">
    <citation type="submission" date="2021-01" db="EMBL/GenBank/DDBJ databases">
        <authorList>
            <person name="Corre E."/>
            <person name="Pelletier E."/>
            <person name="Niang G."/>
            <person name="Scheremetjew M."/>
            <person name="Finn R."/>
            <person name="Kale V."/>
            <person name="Holt S."/>
            <person name="Cochrane G."/>
            <person name="Meng A."/>
            <person name="Brown T."/>
            <person name="Cohen L."/>
        </authorList>
    </citation>
    <scope>NUCLEOTIDE SEQUENCE</scope>
    <source>
        <strain evidence="2">CCMP1320</strain>
    </source>
</reference>